<dbReference type="InterPro" id="IPR014555">
    <property type="entry name" value="RecF-like"/>
</dbReference>
<evidence type="ECO:0000313" key="2">
    <source>
        <dbReference type="EMBL" id="BEG98382.1"/>
    </source>
</evidence>
<proteinExistence type="predicted"/>
<keyword evidence="3" id="KW-1185">Reference proteome</keyword>
<dbReference type="PIRSF" id="PIRSF029347">
    <property type="entry name" value="RecF"/>
    <property type="match status" value="1"/>
</dbReference>
<evidence type="ECO:0000259" key="1">
    <source>
        <dbReference type="Pfam" id="PF13175"/>
    </source>
</evidence>
<sequence length="400" mass="45334">MITKLFIDGFKSLVDFEVSFTKGINVLIGPNGVGKTNVCQAMSILASMPNNELKDVLNQFGGANSVFNKGKLKNGKIFIIKAEGETLFKVNKKDETEEFRIKYIYEINIKLQRNGRLLVNEFMLIKRKNDNSEYISILDVSQKKGILRYEILDRSFLGDFKLPQKKLLLELDAEDNLWCIMPKISFVCHLVGRDLFRIKSINIDPNIARQACDIVDPNKMLGNGKFLSNALYSISKKSSKLDEINSIMEQSLPCCVKIKSEVSQLSLKRYFVLVDNEKNTFSSNSLSDGTIKLLGLLVGVINQDEYTMIIEEPENYLHPKIHRLLIEYLRETFENGACILTSHSETILNLMNPEELIICNLEDNLTKCKRIDDIESIKKAISESGFGCGYHYVTGNLSGL</sequence>
<evidence type="ECO:0000313" key="3">
    <source>
        <dbReference type="Proteomes" id="UP001496674"/>
    </source>
</evidence>
<dbReference type="RefSeq" id="WP_353333266.1">
    <property type="nucleotide sequence ID" value="NZ_AP028055.1"/>
</dbReference>
<dbReference type="EMBL" id="AP028055">
    <property type="protein sequence ID" value="BEG98382.1"/>
    <property type="molecule type" value="Genomic_DNA"/>
</dbReference>
<dbReference type="InterPro" id="IPR051396">
    <property type="entry name" value="Bact_Antivir_Def_Nuclease"/>
</dbReference>
<protein>
    <submittedName>
        <fullName evidence="2">Chromosome segregation protein SMC</fullName>
    </submittedName>
</protein>
<reference evidence="2 3" key="1">
    <citation type="submission" date="2023-04" db="EMBL/GenBank/DDBJ databases">
        <title>Draft genome sequence of acteroides sedimenti strain YN3PY1.</title>
        <authorList>
            <person name="Yoshida N."/>
        </authorList>
    </citation>
    <scope>NUCLEOTIDE SEQUENCE [LARGE SCALE GENOMIC DNA]</scope>
    <source>
        <strain evidence="2 3">YN3PY1</strain>
    </source>
</reference>
<dbReference type="InterPro" id="IPR041685">
    <property type="entry name" value="AAA_GajA/Old/RecF-like"/>
</dbReference>
<gene>
    <name evidence="2" type="ORF">BSYN_06470</name>
</gene>
<dbReference type="SUPFAM" id="SSF52540">
    <property type="entry name" value="P-loop containing nucleoside triphosphate hydrolases"/>
    <property type="match status" value="1"/>
</dbReference>
<dbReference type="Gene3D" id="3.40.50.300">
    <property type="entry name" value="P-loop containing nucleotide triphosphate hydrolases"/>
    <property type="match status" value="2"/>
</dbReference>
<feature type="domain" description="Endonuclease GajA/Old nuclease/RecF-like AAA" evidence="1">
    <location>
        <begin position="1"/>
        <end position="347"/>
    </location>
</feature>
<dbReference type="Proteomes" id="UP001496674">
    <property type="component" value="Chromosome"/>
</dbReference>
<organism evidence="2 3">
    <name type="scientific">Bacteroides sedimenti</name>
    <dbReference type="NCBI Taxonomy" id="2136147"/>
    <lineage>
        <taxon>Bacteria</taxon>
        <taxon>Pseudomonadati</taxon>
        <taxon>Bacteroidota</taxon>
        <taxon>Bacteroidia</taxon>
        <taxon>Bacteroidales</taxon>
        <taxon>Bacteroidaceae</taxon>
        <taxon>Bacteroides</taxon>
    </lineage>
</organism>
<name>A0ABN6Z1B4_9BACE</name>
<accession>A0ABN6Z1B4</accession>
<dbReference type="InterPro" id="IPR027417">
    <property type="entry name" value="P-loop_NTPase"/>
</dbReference>
<dbReference type="PANTHER" id="PTHR43581">
    <property type="entry name" value="ATP/GTP PHOSPHATASE"/>
    <property type="match status" value="1"/>
</dbReference>
<dbReference type="Pfam" id="PF13175">
    <property type="entry name" value="AAA_15"/>
    <property type="match status" value="1"/>
</dbReference>
<dbReference type="PANTHER" id="PTHR43581:SF2">
    <property type="entry name" value="EXCINUCLEASE ATPASE SUBUNIT"/>
    <property type="match status" value="1"/>
</dbReference>